<dbReference type="InterPro" id="IPR038920">
    <property type="entry name" value="At3g05675-like"/>
</dbReference>
<protein>
    <submittedName>
        <fullName evidence="2">Uncharacterized protein</fullName>
    </submittedName>
</protein>
<evidence type="ECO:0000256" key="1">
    <source>
        <dbReference type="SAM" id="MobiDB-lite"/>
    </source>
</evidence>
<organism evidence="2 3">
    <name type="scientific">Ceratodon purpureus</name>
    <name type="common">Fire moss</name>
    <name type="synonym">Dicranum purpureum</name>
    <dbReference type="NCBI Taxonomy" id="3225"/>
    <lineage>
        <taxon>Eukaryota</taxon>
        <taxon>Viridiplantae</taxon>
        <taxon>Streptophyta</taxon>
        <taxon>Embryophyta</taxon>
        <taxon>Bryophyta</taxon>
        <taxon>Bryophytina</taxon>
        <taxon>Bryopsida</taxon>
        <taxon>Dicranidae</taxon>
        <taxon>Pseudoditrichales</taxon>
        <taxon>Ditrichaceae</taxon>
        <taxon>Ceratodon</taxon>
    </lineage>
</organism>
<name>A0A8T0HIA7_CERPU</name>
<gene>
    <name evidence="2" type="ORF">KC19_6G181400</name>
</gene>
<dbReference type="PANTHER" id="PTHR31060:SF37">
    <property type="entry name" value="BTB DOMAIN-CONTAINING PROTEIN"/>
    <property type="match status" value="1"/>
</dbReference>
<accession>A0A8T0HIA7</accession>
<keyword evidence="3" id="KW-1185">Reference proteome</keyword>
<dbReference type="EMBL" id="CM026427">
    <property type="protein sequence ID" value="KAG0570698.1"/>
    <property type="molecule type" value="Genomic_DNA"/>
</dbReference>
<feature type="region of interest" description="Disordered" evidence="1">
    <location>
        <begin position="561"/>
        <end position="591"/>
    </location>
</feature>
<sequence length="591" mass="67203">MHIRLLIITNLEGSIRQHMCVLSLMLRRLFAFSTPHITIALSTWRHYILNIRHYFLDYNLHSILIATCFPMQSFPTSTCPITIPSSIYFREKSTKCCLQGYWCEPIVNTNMHSLPVVQAFNTKEGKISGEMEVEKGVRVSEGVTVLLVSMSTAEQGNAVKRRRLDNGCERPADGPAELVLGSIHADSSKLRECSKYFATCMSGRWATQESGTPREFRLEAHTEVRFYEDCFGRMYFPYKAIESVGECIELLKVASQIGFAQVLDSGVKYLAAVTWSIEEEKQIRSFCDSGQISLDSTSDLHERLHFGSNAREREEIHLKRTHRVLNRFLQLSLVGYSGSNEETIRESRRMFEEAFQATISGLGPGKCGKILPMVLTLVTEGAEKLLLSLKKALETRMTYGFDHISNFCWLFNAVRNSNAGQVILEQILKHGDIAIHLQIQFRHDSANLKNTPVGQFEWNSMIRTIFEDILEGRLLLTTSQRLAFFEGWNQFFKIENKPDCPLEAMLVHRFILTLPHEDQEKIYYWVSLRNPQTIPPGQYDLTQAHSLWIKHLVSQPEIPADAPECSSTGWKSEPANGESSGCETALPTVLF</sequence>
<dbReference type="AlphaFoldDB" id="A0A8T0HIA7"/>
<comment type="caution">
    <text evidence="2">The sequence shown here is derived from an EMBL/GenBank/DDBJ whole genome shotgun (WGS) entry which is preliminary data.</text>
</comment>
<dbReference type="PANTHER" id="PTHR31060">
    <property type="entry name" value="OSJNBA0011J08.25 PROTEIN-RELATED"/>
    <property type="match status" value="1"/>
</dbReference>
<proteinExistence type="predicted"/>
<evidence type="ECO:0000313" key="2">
    <source>
        <dbReference type="EMBL" id="KAG0570698.1"/>
    </source>
</evidence>
<reference evidence="2 3" key="1">
    <citation type="submission" date="2020-06" db="EMBL/GenBank/DDBJ databases">
        <title>WGS assembly of Ceratodon purpureus strain R40.</title>
        <authorList>
            <person name="Carey S.B."/>
            <person name="Jenkins J."/>
            <person name="Shu S."/>
            <person name="Lovell J.T."/>
            <person name="Sreedasyam A."/>
            <person name="Maumus F."/>
            <person name="Tiley G.P."/>
            <person name="Fernandez-Pozo N."/>
            <person name="Barry K."/>
            <person name="Chen C."/>
            <person name="Wang M."/>
            <person name="Lipzen A."/>
            <person name="Daum C."/>
            <person name="Saski C.A."/>
            <person name="Payton A.C."/>
            <person name="Mcbreen J.C."/>
            <person name="Conrad R.E."/>
            <person name="Kollar L.M."/>
            <person name="Olsson S."/>
            <person name="Huttunen S."/>
            <person name="Landis J.B."/>
            <person name="Wickett N.J."/>
            <person name="Johnson M.G."/>
            <person name="Rensing S.A."/>
            <person name="Grimwood J."/>
            <person name="Schmutz J."/>
            <person name="Mcdaniel S.F."/>
        </authorList>
    </citation>
    <scope>NUCLEOTIDE SEQUENCE [LARGE SCALE GENOMIC DNA]</scope>
    <source>
        <strain evidence="2 3">R40</strain>
    </source>
</reference>
<dbReference type="Proteomes" id="UP000822688">
    <property type="component" value="Chromosome 6"/>
</dbReference>
<evidence type="ECO:0000313" key="3">
    <source>
        <dbReference type="Proteomes" id="UP000822688"/>
    </source>
</evidence>